<gene>
    <name evidence="2" type="ORF">JJB07_00520</name>
</gene>
<dbReference type="RefSeq" id="WP_201630240.1">
    <property type="nucleotide sequence ID" value="NZ_JAEQNB010000001.1"/>
</dbReference>
<dbReference type="EMBL" id="JAEQNB010000001">
    <property type="protein sequence ID" value="MBL0385114.1"/>
    <property type="molecule type" value="Genomic_DNA"/>
</dbReference>
<sequence length="195" mass="22272">MSNTPPFEKYTELYNELISLTNGANARILQEVPDAYIYENVNFFLKSFMVVACVYLETYLKEVSQLVVDSVQLRLKNYPLPHNLIKWSVDNNKDKVLKFSEFELEITKKDIDDIVSGNIGKTINLFTKIGVDIASEPRFDSNKDVVGAIVTKRNNIVHHNDDANDLTFQDVINYIDTLKVYIQAIDDKVMTSGLL</sequence>
<evidence type="ECO:0000259" key="1">
    <source>
        <dbReference type="Pfam" id="PF18735"/>
    </source>
</evidence>
<name>A0ABS1J518_9BACL</name>
<accession>A0ABS1J518</accession>
<comment type="caution">
    <text evidence="2">The sequence shown here is derived from an EMBL/GenBank/DDBJ whole genome shotgun (WGS) entry which is preliminary data.</text>
</comment>
<evidence type="ECO:0000313" key="3">
    <source>
        <dbReference type="Proteomes" id="UP000602284"/>
    </source>
</evidence>
<feature type="domain" description="RiboL-PSP-HEPN" evidence="1">
    <location>
        <begin position="37"/>
        <end position="190"/>
    </location>
</feature>
<reference evidence="2 3" key="1">
    <citation type="submission" date="2021-01" db="EMBL/GenBank/DDBJ databases">
        <title>Tumebacillus sp. strain ITR2 16S ribosomal RNA gene Genome sequencing and assembly.</title>
        <authorList>
            <person name="Kang M."/>
        </authorList>
    </citation>
    <scope>NUCLEOTIDE SEQUENCE [LARGE SCALE GENOMIC DNA]</scope>
    <source>
        <strain evidence="2 3">ITR2</strain>
    </source>
</reference>
<proteinExistence type="predicted"/>
<dbReference type="InterPro" id="IPR041519">
    <property type="entry name" value="HEPN_RiboL-PSP"/>
</dbReference>
<keyword evidence="3" id="KW-1185">Reference proteome</keyword>
<protein>
    <recommendedName>
        <fullName evidence="1">RiboL-PSP-HEPN domain-containing protein</fullName>
    </recommendedName>
</protein>
<evidence type="ECO:0000313" key="2">
    <source>
        <dbReference type="EMBL" id="MBL0385114.1"/>
    </source>
</evidence>
<dbReference type="Proteomes" id="UP000602284">
    <property type="component" value="Unassembled WGS sequence"/>
</dbReference>
<dbReference type="Pfam" id="PF18735">
    <property type="entry name" value="HEPN_RiboL-PSP"/>
    <property type="match status" value="1"/>
</dbReference>
<organism evidence="2 3">
    <name type="scientific">Tumebacillus amylolyticus</name>
    <dbReference type="NCBI Taxonomy" id="2801339"/>
    <lineage>
        <taxon>Bacteria</taxon>
        <taxon>Bacillati</taxon>
        <taxon>Bacillota</taxon>
        <taxon>Bacilli</taxon>
        <taxon>Bacillales</taxon>
        <taxon>Alicyclobacillaceae</taxon>
        <taxon>Tumebacillus</taxon>
    </lineage>
</organism>